<gene>
    <name evidence="2" type="ORF">A6M21_05370</name>
</gene>
<evidence type="ECO:0000256" key="1">
    <source>
        <dbReference type="SAM" id="Phobius"/>
    </source>
</evidence>
<keyword evidence="1" id="KW-1133">Transmembrane helix</keyword>
<dbReference type="RefSeq" id="WP_066666637.1">
    <property type="nucleotide sequence ID" value="NZ_LYVF01000047.1"/>
</dbReference>
<keyword evidence="1" id="KW-0472">Membrane</keyword>
<evidence type="ECO:0000313" key="2">
    <source>
        <dbReference type="EMBL" id="OAT85897.1"/>
    </source>
</evidence>
<proteinExistence type="predicted"/>
<keyword evidence="3" id="KW-1185">Reference proteome</keyword>
<accession>A0A1B7LHY6</accession>
<dbReference type="EMBL" id="LYVF01000047">
    <property type="protein sequence ID" value="OAT85897.1"/>
    <property type="molecule type" value="Genomic_DNA"/>
</dbReference>
<dbReference type="AlphaFoldDB" id="A0A1B7LHY6"/>
<feature type="transmembrane region" description="Helical" evidence="1">
    <location>
        <begin position="12"/>
        <end position="35"/>
    </location>
</feature>
<comment type="caution">
    <text evidence="2">The sequence shown here is derived from an EMBL/GenBank/DDBJ whole genome shotgun (WGS) entry which is preliminary data.</text>
</comment>
<protein>
    <recommendedName>
        <fullName evidence="4">Protein-export membrane protein SecG</fullName>
    </recommendedName>
</protein>
<organism evidence="2 3">
    <name type="scientific">Desulfotomaculum copahuensis</name>
    <dbReference type="NCBI Taxonomy" id="1838280"/>
    <lineage>
        <taxon>Bacteria</taxon>
        <taxon>Bacillati</taxon>
        <taxon>Bacillota</taxon>
        <taxon>Clostridia</taxon>
        <taxon>Eubacteriales</taxon>
        <taxon>Desulfotomaculaceae</taxon>
        <taxon>Desulfotomaculum</taxon>
    </lineage>
</organism>
<dbReference type="Proteomes" id="UP000078532">
    <property type="component" value="Unassembled WGS sequence"/>
</dbReference>
<sequence>MISTVTTTTVTTIASTTMAAGFGLLATMALIVLLITKELAGSGVQSAGSTGELTVSRALDRVLSVAIVPLLFVFGYIVIVKIIAVLR</sequence>
<feature type="transmembrane region" description="Helical" evidence="1">
    <location>
        <begin position="62"/>
        <end position="86"/>
    </location>
</feature>
<evidence type="ECO:0000313" key="3">
    <source>
        <dbReference type="Proteomes" id="UP000078532"/>
    </source>
</evidence>
<reference evidence="2 3" key="1">
    <citation type="submission" date="2016-04" db="EMBL/GenBank/DDBJ databases">
        <authorList>
            <person name="Evans L.H."/>
            <person name="Alamgir A."/>
            <person name="Owens N."/>
            <person name="Weber N.D."/>
            <person name="Virtaneva K."/>
            <person name="Barbian K."/>
            <person name="Babar A."/>
            <person name="Rosenke K."/>
        </authorList>
    </citation>
    <scope>NUCLEOTIDE SEQUENCE [LARGE SCALE GENOMIC DNA]</scope>
    <source>
        <strain evidence="2 3">LMa1</strain>
    </source>
</reference>
<keyword evidence="1" id="KW-0812">Transmembrane</keyword>
<name>A0A1B7LHY6_9FIRM</name>
<evidence type="ECO:0008006" key="4">
    <source>
        <dbReference type="Google" id="ProtNLM"/>
    </source>
</evidence>